<evidence type="ECO:0000313" key="1">
    <source>
        <dbReference type="EMBL" id="KER27079.1"/>
    </source>
</evidence>
<dbReference type="GeneID" id="20328025"/>
<keyword evidence="2" id="KW-1185">Reference proteome</keyword>
<reference evidence="1 2" key="1">
    <citation type="submission" date="2013-11" db="EMBL/GenBank/DDBJ databases">
        <title>Opisthorchis viverrini - life in the bile duct.</title>
        <authorList>
            <person name="Young N.D."/>
            <person name="Nagarajan N."/>
            <person name="Lin S.J."/>
            <person name="Korhonen P.K."/>
            <person name="Jex A.R."/>
            <person name="Hall R.S."/>
            <person name="Safavi-Hemami H."/>
            <person name="Kaewkong W."/>
            <person name="Bertrand D."/>
            <person name="Gao S."/>
            <person name="Seet Q."/>
            <person name="Wongkham S."/>
            <person name="Teh B.T."/>
            <person name="Wongkham C."/>
            <person name="Intapan P.M."/>
            <person name="Maleewong W."/>
            <person name="Yang X."/>
            <person name="Hu M."/>
            <person name="Wang Z."/>
            <person name="Hofmann A."/>
            <person name="Sternberg P.W."/>
            <person name="Tan P."/>
            <person name="Wang J."/>
            <person name="Gasser R.B."/>
        </authorList>
    </citation>
    <scope>NUCLEOTIDE SEQUENCE [LARGE SCALE GENOMIC DNA]</scope>
</reference>
<organism evidence="1 2">
    <name type="scientific">Opisthorchis viverrini</name>
    <name type="common">Southeast Asian liver fluke</name>
    <dbReference type="NCBI Taxonomy" id="6198"/>
    <lineage>
        <taxon>Eukaryota</taxon>
        <taxon>Metazoa</taxon>
        <taxon>Spiralia</taxon>
        <taxon>Lophotrochozoa</taxon>
        <taxon>Platyhelminthes</taxon>
        <taxon>Trematoda</taxon>
        <taxon>Digenea</taxon>
        <taxon>Opisthorchiida</taxon>
        <taxon>Opisthorchiata</taxon>
        <taxon>Opisthorchiidae</taxon>
        <taxon>Opisthorchis</taxon>
    </lineage>
</organism>
<dbReference type="EMBL" id="KL596731">
    <property type="protein sequence ID" value="KER27079.1"/>
    <property type="molecule type" value="Genomic_DNA"/>
</dbReference>
<sequence length="355" mass="39176">MNRSIATGSAASTVLRRILGTVQHQVFTRIYCFPGSSNQERTSIIIDSMTSVFNTDASLPYDHDFFESVIVENKFLQPGTVRITRSSSWKASSTDSTQAFHDHLHTPLPGQGLATSLFTPLSTGHGEQHSLQQTMVRHTQHLLVLDTFSNGSTRCTTENALSSCFVTDSTHIPLIPTHTSYGSETTIVEHLKTSQFRCSNRPSLTPTTKQPLLCLKLANATRTLQIRAFTSSVTLQSELIQLPRYVKRSTTSSTSPWIVNGVFSDCTSTSMTLHFVGAKCIPKDGMTLVTSSKSTQYSQYSSVARVCLLVVDQMAVYLFAELGNWLANVSSPVEETSSDRSSQPARFKESYLYAF</sequence>
<dbReference type="CTD" id="20328025"/>
<dbReference type="STRING" id="6198.A0A075AEU8"/>
<protein>
    <submittedName>
        <fullName evidence="1">Uncharacterized protein</fullName>
    </submittedName>
</protein>
<dbReference type="AlphaFoldDB" id="A0A075AEU8"/>
<evidence type="ECO:0000313" key="2">
    <source>
        <dbReference type="Proteomes" id="UP000054324"/>
    </source>
</evidence>
<dbReference type="RefSeq" id="XP_009169165.1">
    <property type="nucleotide sequence ID" value="XM_009170901.1"/>
</dbReference>
<name>A0A075AEU8_OPIVI</name>
<proteinExistence type="predicted"/>
<accession>A0A075AEU8</accession>
<dbReference type="Proteomes" id="UP000054324">
    <property type="component" value="Unassembled WGS sequence"/>
</dbReference>
<feature type="non-terminal residue" evidence="1">
    <location>
        <position position="355"/>
    </location>
</feature>
<dbReference type="KEGG" id="ovi:T265_13858"/>
<gene>
    <name evidence="1" type="ORF">T265_13858</name>
</gene>